<gene>
    <name evidence="1" type="ORF">DWV60_03630</name>
</gene>
<dbReference type="Proteomes" id="UP000286077">
    <property type="component" value="Unassembled WGS sequence"/>
</dbReference>
<comment type="caution">
    <text evidence="1">The sequence shown here is derived from an EMBL/GenBank/DDBJ whole genome shotgun (WGS) entry which is preliminary data.</text>
</comment>
<evidence type="ECO:0000313" key="1">
    <source>
        <dbReference type="EMBL" id="RGW69836.1"/>
    </source>
</evidence>
<proteinExistence type="predicted"/>
<evidence type="ECO:0000313" key="2">
    <source>
        <dbReference type="Proteomes" id="UP000286077"/>
    </source>
</evidence>
<protein>
    <submittedName>
        <fullName evidence="1">Uncharacterized protein</fullName>
    </submittedName>
</protein>
<dbReference type="AlphaFoldDB" id="A0AA93BGI6"/>
<name>A0AA93BGI6_9BACT</name>
<organism evidence="1 2">
    <name type="scientific">Segatella copri</name>
    <dbReference type="NCBI Taxonomy" id="165179"/>
    <lineage>
        <taxon>Bacteria</taxon>
        <taxon>Pseudomonadati</taxon>
        <taxon>Bacteroidota</taxon>
        <taxon>Bacteroidia</taxon>
        <taxon>Bacteroidales</taxon>
        <taxon>Prevotellaceae</taxon>
        <taxon>Segatella</taxon>
    </lineage>
</organism>
<reference evidence="1 2" key="1">
    <citation type="submission" date="2018-08" db="EMBL/GenBank/DDBJ databases">
        <title>A genome reference for cultivated species of the human gut microbiota.</title>
        <authorList>
            <person name="Zou Y."/>
            <person name="Xue W."/>
            <person name="Luo G."/>
        </authorList>
    </citation>
    <scope>NUCLEOTIDE SEQUENCE [LARGE SCALE GENOMIC DNA]</scope>
    <source>
        <strain evidence="1 2">AF11-14</strain>
    </source>
</reference>
<accession>A0AA93BGI6</accession>
<dbReference type="EMBL" id="QSAQ01000006">
    <property type="protein sequence ID" value="RGW69836.1"/>
    <property type="molecule type" value="Genomic_DNA"/>
</dbReference>
<sequence>MFQKHFVPLRAALLKHPDEALMDDIGEMWSLECSPKYYVDCWMNMMQKFFDVNDALKGILIRDIFEKY</sequence>